<feature type="transmembrane region" description="Helical" evidence="1">
    <location>
        <begin position="86"/>
        <end position="105"/>
    </location>
</feature>
<reference evidence="3 4" key="1">
    <citation type="submission" date="2020-07" db="EMBL/GenBank/DDBJ databases">
        <title>Luteimonas sp. SJ-92.</title>
        <authorList>
            <person name="Huang X.-X."/>
            <person name="Xu L."/>
            <person name="Sun J.-Q."/>
        </authorList>
    </citation>
    <scope>NUCLEOTIDE SEQUENCE [LARGE SCALE GENOMIC DNA]</scope>
    <source>
        <strain evidence="3 4">SJ-92</strain>
    </source>
</reference>
<gene>
    <name evidence="3" type="ORF">H0E84_16665</name>
</gene>
<dbReference type="InterPro" id="IPR046216">
    <property type="entry name" value="DUF6249"/>
</dbReference>
<keyword evidence="1" id="KW-1133">Transmembrane helix</keyword>
<keyword evidence="1" id="KW-0812">Transmembrane</keyword>
<feature type="transmembrane region" description="Helical" evidence="1">
    <location>
        <begin position="6"/>
        <end position="25"/>
    </location>
</feature>
<evidence type="ECO:0000259" key="2">
    <source>
        <dbReference type="Pfam" id="PF19762"/>
    </source>
</evidence>
<accession>A0A853JH15</accession>
<keyword evidence="1" id="KW-0472">Membrane</keyword>
<feature type="domain" description="DUF6249" evidence="2">
    <location>
        <begin position="5"/>
        <end position="106"/>
    </location>
</feature>
<dbReference type="EMBL" id="JACCKA010000087">
    <property type="protein sequence ID" value="NZA28012.1"/>
    <property type="molecule type" value="Genomic_DNA"/>
</dbReference>
<evidence type="ECO:0000256" key="1">
    <source>
        <dbReference type="SAM" id="Phobius"/>
    </source>
</evidence>
<evidence type="ECO:0000313" key="4">
    <source>
        <dbReference type="Proteomes" id="UP000578091"/>
    </source>
</evidence>
<dbReference type="Proteomes" id="UP000578091">
    <property type="component" value="Unassembled WGS sequence"/>
</dbReference>
<protein>
    <recommendedName>
        <fullName evidence="2">DUF6249 domain-containing protein</fullName>
    </recommendedName>
</protein>
<evidence type="ECO:0000313" key="3">
    <source>
        <dbReference type="EMBL" id="NZA28012.1"/>
    </source>
</evidence>
<dbReference type="AlphaFoldDB" id="A0A853JH15"/>
<organism evidence="3 4">
    <name type="scientific">Luteimonas salinisoli</name>
    <dbReference type="NCBI Taxonomy" id="2752307"/>
    <lineage>
        <taxon>Bacteria</taxon>
        <taxon>Pseudomonadati</taxon>
        <taxon>Pseudomonadota</taxon>
        <taxon>Gammaproteobacteria</taxon>
        <taxon>Lysobacterales</taxon>
        <taxon>Lysobacteraceae</taxon>
        <taxon>Luteimonas</taxon>
    </lineage>
</organism>
<proteinExistence type="predicted"/>
<name>A0A853JH15_9GAMM</name>
<comment type="caution">
    <text evidence="3">The sequence shown here is derived from an EMBL/GenBank/DDBJ whole genome shotgun (WGS) entry which is preliminary data.</text>
</comment>
<keyword evidence="4" id="KW-1185">Reference proteome</keyword>
<sequence length="111" mass="12056">MFDILAILIPFFLAACIVVVIRIVVEARLRRRLAETHATEDLVRSLVAADDEFRRQSSLRWGLVLVAMGAGFGAVDLFSLGVEDPAAFGLLFAAAGIGSLAYHFLRRPPTG</sequence>
<feature type="transmembrane region" description="Helical" evidence="1">
    <location>
        <begin position="61"/>
        <end position="80"/>
    </location>
</feature>
<dbReference type="RefSeq" id="WP_180679766.1">
    <property type="nucleotide sequence ID" value="NZ_JACCKA010000087.1"/>
</dbReference>
<dbReference type="Pfam" id="PF19762">
    <property type="entry name" value="DUF6249"/>
    <property type="match status" value="1"/>
</dbReference>